<protein>
    <recommendedName>
        <fullName evidence="6">Glycolate oxidase iron-sulfur subunit</fullName>
        <ecNumber evidence="6">1.1.99.14</ecNumber>
    </recommendedName>
</protein>
<dbReference type="Pfam" id="PF02754">
    <property type="entry name" value="CCG"/>
    <property type="match status" value="2"/>
</dbReference>
<evidence type="ECO:0000256" key="3">
    <source>
        <dbReference type="ARBA" id="ARBA00022737"/>
    </source>
</evidence>
<dbReference type="InterPro" id="IPR004017">
    <property type="entry name" value="Cys_rich_dom"/>
</dbReference>
<dbReference type="InterPro" id="IPR017900">
    <property type="entry name" value="4Fe4S_Fe_S_CS"/>
</dbReference>
<evidence type="ECO:0000256" key="1">
    <source>
        <dbReference type="ARBA" id="ARBA00022485"/>
    </source>
</evidence>
<dbReference type="NCBIfam" id="NF008434">
    <property type="entry name" value="PRK11274.1"/>
    <property type="match status" value="1"/>
</dbReference>
<dbReference type="GO" id="GO:0019154">
    <property type="term" value="F:glycolate dehydrogenase activity"/>
    <property type="evidence" value="ECO:0007669"/>
    <property type="project" value="UniProtKB-EC"/>
</dbReference>
<keyword evidence="6" id="KW-0813">Transport</keyword>
<keyword evidence="6" id="KW-0249">Electron transport</keyword>
<comment type="function">
    <text evidence="6">Component of a complex that catalyzes the oxidation of glycolate to glyoxylate.</text>
</comment>
<dbReference type="EMBL" id="CAADHB010000045">
    <property type="protein sequence ID" value="VFK79337.1"/>
    <property type="molecule type" value="Genomic_DNA"/>
</dbReference>
<dbReference type="InterPro" id="IPR012257">
    <property type="entry name" value="Glc_ox_4Fe-4S"/>
</dbReference>
<evidence type="ECO:0000259" key="7">
    <source>
        <dbReference type="PROSITE" id="PS51379"/>
    </source>
</evidence>
<proteinExistence type="predicted"/>
<dbReference type="PIRSF" id="PIRSF000139">
    <property type="entry name" value="Glc_ox_4Fe-4S"/>
    <property type="match status" value="1"/>
</dbReference>
<feature type="domain" description="4Fe-4S ferredoxin-type" evidence="7">
    <location>
        <begin position="14"/>
        <end position="46"/>
    </location>
</feature>
<dbReference type="PANTHER" id="PTHR32479">
    <property type="entry name" value="GLYCOLATE OXIDASE IRON-SULFUR SUBUNIT"/>
    <property type="match status" value="1"/>
</dbReference>
<dbReference type="SUPFAM" id="SSF46548">
    <property type="entry name" value="alpha-helical ferredoxin"/>
    <property type="match status" value="1"/>
</dbReference>
<dbReference type="GO" id="GO:0051539">
    <property type="term" value="F:4 iron, 4 sulfur cluster binding"/>
    <property type="evidence" value="ECO:0007669"/>
    <property type="project" value="UniProtKB-UniRule"/>
</dbReference>
<evidence type="ECO:0000256" key="6">
    <source>
        <dbReference type="PIRNR" id="PIRNR000139"/>
    </source>
</evidence>
<dbReference type="AlphaFoldDB" id="A0A451BM79"/>
<reference evidence="8" key="1">
    <citation type="submission" date="2019-02" db="EMBL/GenBank/DDBJ databases">
        <authorList>
            <person name="Gruber-Vodicka R. H."/>
            <person name="Seah K. B. B."/>
        </authorList>
    </citation>
    <scope>NUCLEOTIDE SEQUENCE</scope>
    <source>
        <strain evidence="8">BECK_S127</strain>
    </source>
</reference>
<dbReference type="PROSITE" id="PS51379">
    <property type="entry name" value="4FE4S_FER_2"/>
    <property type="match status" value="2"/>
</dbReference>
<dbReference type="Pfam" id="PF13183">
    <property type="entry name" value="Fer4_8"/>
    <property type="match status" value="1"/>
</dbReference>
<dbReference type="EC" id="1.1.99.14" evidence="6"/>
<dbReference type="GO" id="GO:0046872">
    <property type="term" value="F:metal ion binding"/>
    <property type="evidence" value="ECO:0007669"/>
    <property type="project" value="UniProtKB-UniRule"/>
</dbReference>
<keyword evidence="2 6" id="KW-0479">Metal-binding</keyword>
<dbReference type="InterPro" id="IPR009051">
    <property type="entry name" value="Helical_ferredxn"/>
</dbReference>
<organism evidence="8">
    <name type="scientific">Candidatus Kentrum sp. SD</name>
    <dbReference type="NCBI Taxonomy" id="2126332"/>
    <lineage>
        <taxon>Bacteria</taxon>
        <taxon>Pseudomonadati</taxon>
        <taxon>Pseudomonadota</taxon>
        <taxon>Gammaproteobacteria</taxon>
        <taxon>Candidatus Kentrum</taxon>
    </lineage>
</organism>
<comment type="catalytic activity">
    <reaction evidence="6">
        <text>glycolate + A = glyoxylate + AH2</text>
        <dbReference type="Rhea" id="RHEA:21264"/>
        <dbReference type="ChEBI" id="CHEBI:13193"/>
        <dbReference type="ChEBI" id="CHEBI:17499"/>
        <dbReference type="ChEBI" id="CHEBI:29805"/>
        <dbReference type="ChEBI" id="CHEBI:36655"/>
        <dbReference type="EC" id="1.1.99.14"/>
    </reaction>
</comment>
<sequence>MKTDIAAPYRNTSDGSEADRILRGCVHCGLCTATCPTYRLLGDEPDSPRGRIYLIKQVLEGRPAGRITRSHLDHCLTCGACETTCPSGVPYLRLLHTGRVIVDRTRPLHERLLRLALRKVLPYPKRLSPLIRLGRWASPVLPNALGRRFPPRQEMPKLSHDSHERRVLLLEGCVQPVMTPRTNAALIRVLDRLEIGIARAPGAGCCGALSYHMAASAEGLAFMRRNIDAWWPHVEAGIEGIVISASGCGVMVKEYGYALRRDPEYAEKAARVSSLVRDPVVLLEGAEERFGMVGEGRAIAFHAPCTLQHGLGLSGRVEHVLTKLGFRLTPVVDGNLCCGSAGSYSILQPTLSRRLLANKLSRLEAGQPELIATANVGCQLHLLTEARVPIRHWIELLL</sequence>
<keyword evidence="3" id="KW-0677">Repeat</keyword>
<gene>
    <name evidence="8" type="ORF">BECKSD772D_GA0070982_104520</name>
</gene>
<evidence type="ECO:0000313" key="8">
    <source>
        <dbReference type="EMBL" id="VFK79337.1"/>
    </source>
</evidence>
<evidence type="ECO:0000256" key="2">
    <source>
        <dbReference type="ARBA" id="ARBA00022723"/>
    </source>
</evidence>
<dbReference type="Gene3D" id="1.10.1060.10">
    <property type="entry name" value="Alpha-helical ferredoxin"/>
    <property type="match status" value="1"/>
</dbReference>
<feature type="domain" description="4Fe-4S ferredoxin-type" evidence="7">
    <location>
        <begin position="65"/>
        <end position="95"/>
    </location>
</feature>
<keyword evidence="5 6" id="KW-0411">Iron-sulfur</keyword>
<accession>A0A451BM79</accession>
<name>A0A451BM79_9GAMM</name>
<dbReference type="InterPro" id="IPR017896">
    <property type="entry name" value="4Fe4S_Fe-S-bd"/>
</dbReference>
<dbReference type="PANTHER" id="PTHR32479:SF17">
    <property type="entry name" value="GLYCOLATE OXIDASE IRON-SULFUR SUBUNIT"/>
    <property type="match status" value="1"/>
</dbReference>
<comment type="catalytic activity">
    <reaction evidence="6">
        <text>(R)-lactate + A = pyruvate + AH2</text>
        <dbReference type="Rhea" id="RHEA:15089"/>
        <dbReference type="ChEBI" id="CHEBI:13193"/>
        <dbReference type="ChEBI" id="CHEBI:15361"/>
        <dbReference type="ChEBI" id="CHEBI:16004"/>
        <dbReference type="ChEBI" id="CHEBI:17499"/>
    </reaction>
</comment>
<comment type="cofactor">
    <cofactor evidence="6">
        <name>[4Fe-4S] cluster</name>
        <dbReference type="ChEBI" id="CHEBI:49883"/>
    </cofactor>
    <text evidence="6">Binds 2 [4Fe-4S] clusters.</text>
</comment>
<dbReference type="PROSITE" id="PS00198">
    <property type="entry name" value="4FE4S_FER_1"/>
    <property type="match status" value="1"/>
</dbReference>
<keyword evidence="1 6" id="KW-0004">4Fe-4S</keyword>
<evidence type="ECO:0000256" key="4">
    <source>
        <dbReference type="ARBA" id="ARBA00023004"/>
    </source>
</evidence>
<keyword evidence="4 6" id="KW-0408">Iron</keyword>
<evidence type="ECO:0000256" key="5">
    <source>
        <dbReference type="ARBA" id="ARBA00023014"/>
    </source>
</evidence>